<evidence type="ECO:0000259" key="5">
    <source>
        <dbReference type="PROSITE" id="PS50109"/>
    </source>
</evidence>
<keyword evidence="7" id="KW-1185">Reference proteome</keyword>
<accession>A0A840Y9A5</accession>
<dbReference type="Gene3D" id="3.30.565.10">
    <property type="entry name" value="Histidine kinase-like ATPase, C-terminal domain"/>
    <property type="match status" value="1"/>
</dbReference>
<feature type="domain" description="Histidine kinase" evidence="5">
    <location>
        <begin position="52"/>
        <end position="248"/>
    </location>
</feature>
<dbReference type="Proteomes" id="UP000580654">
    <property type="component" value="Unassembled WGS sequence"/>
</dbReference>
<comment type="caution">
    <text evidence="6">The sequence shown here is derived from an EMBL/GenBank/DDBJ whole genome shotgun (WGS) entry which is preliminary data.</text>
</comment>
<dbReference type="InterPro" id="IPR004358">
    <property type="entry name" value="Sig_transdc_His_kin-like_C"/>
</dbReference>
<organism evidence="6 7">
    <name type="scientific">Muricoccus pecuniae</name>
    <dbReference type="NCBI Taxonomy" id="693023"/>
    <lineage>
        <taxon>Bacteria</taxon>
        <taxon>Pseudomonadati</taxon>
        <taxon>Pseudomonadota</taxon>
        <taxon>Alphaproteobacteria</taxon>
        <taxon>Acetobacterales</taxon>
        <taxon>Roseomonadaceae</taxon>
        <taxon>Muricoccus</taxon>
    </lineage>
</organism>
<evidence type="ECO:0000256" key="3">
    <source>
        <dbReference type="ARBA" id="ARBA00022553"/>
    </source>
</evidence>
<keyword evidence="6" id="KW-0418">Kinase</keyword>
<dbReference type="InterPro" id="IPR003594">
    <property type="entry name" value="HATPase_dom"/>
</dbReference>
<dbReference type="PANTHER" id="PTHR43547:SF2">
    <property type="entry name" value="HYBRID SIGNAL TRANSDUCTION HISTIDINE KINASE C"/>
    <property type="match status" value="1"/>
</dbReference>
<evidence type="ECO:0000313" key="6">
    <source>
        <dbReference type="EMBL" id="MBB5692551.1"/>
    </source>
</evidence>
<keyword evidence="6" id="KW-0808">Transferase</keyword>
<dbReference type="PANTHER" id="PTHR43547">
    <property type="entry name" value="TWO-COMPONENT HISTIDINE KINASE"/>
    <property type="match status" value="1"/>
</dbReference>
<evidence type="ECO:0000256" key="4">
    <source>
        <dbReference type="SAM" id="Coils"/>
    </source>
</evidence>
<dbReference type="Pfam" id="PF02518">
    <property type="entry name" value="HATPase_c"/>
    <property type="match status" value="1"/>
</dbReference>
<dbReference type="PRINTS" id="PR00344">
    <property type="entry name" value="BCTRLSENSOR"/>
</dbReference>
<dbReference type="GO" id="GO:0000155">
    <property type="term" value="F:phosphorelay sensor kinase activity"/>
    <property type="evidence" value="ECO:0007669"/>
    <property type="project" value="TreeGrafter"/>
</dbReference>
<dbReference type="InterPro" id="IPR005467">
    <property type="entry name" value="His_kinase_dom"/>
</dbReference>
<dbReference type="SMART" id="SM00387">
    <property type="entry name" value="HATPase_c"/>
    <property type="match status" value="1"/>
</dbReference>
<keyword evidence="3" id="KW-0597">Phosphoprotein</keyword>
<dbReference type="CDD" id="cd00075">
    <property type="entry name" value="HATPase"/>
    <property type="match status" value="1"/>
</dbReference>
<dbReference type="AlphaFoldDB" id="A0A840Y9A5"/>
<proteinExistence type="predicted"/>
<name>A0A840Y9A5_9PROT</name>
<feature type="coiled-coil region" evidence="4">
    <location>
        <begin position="22"/>
        <end position="49"/>
    </location>
</feature>
<dbReference type="PROSITE" id="PS50109">
    <property type="entry name" value="HIS_KIN"/>
    <property type="match status" value="1"/>
</dbReference>
<dbReference type="SUPFAM" id="SSF55874">
    <property type="entry name" value="ATPase domain of HSP90 chaperone/DNA topoisomerase II/histidine kinase"/>
    <property type="match status" value="1"/>
</dbReference>
<comment type="catalytic activity">
    <reaction evidence="1">
        <text>ATP + protein L-histidine = ADP + protein N-phospho-L-histidine.</text>
        <dbReference type="EC" id="2.7.13.3"/>
    </reaction>
</comment>
<dbReference type="EC" id="2.7.13.3" evidence="2"/>
<reference evidence="6 7" key="1">
    <citation type="submission" date="2020-08" db="EMBL/GenBank/DDBJ databases">
        <title>Genomic Encyclopedia of Type Strains, Phase IV (KMG-IV): sequencing the most valuable type-strain genomes for metagenomic binning, comparative biology and taxonomic classification.</title>
        <authorList>
            <person name="Goeker M."/>
        </authorList>
    </citation>
    <scope>NUCLEOTIDE SEQUENCE [LARGE SCALE GENOMIC DNA]</scope>
    <source>
        <strain evidence="6 7">DSM 25622</strain>
    </source>
</reference>
<gene>
    <name evidence="6" type="ORF">FHS87_000566</name>
</gene>
<evidence type="ECO:0000256" key="1">
    <source>
        <dbReference type="ARBA" id="ARBA00000085"/>
    </source>
</evidence>
<protein>
    <recommendedName>
        <fullName evidence="2">histidine kinase</fullName>
        <ecNumber evidence="2">2.7.13.3</ecNumber>
    </recommendedName>
</protein>
<sequence>MEIAVPTFVIAALLALLSALAARKLLERARDAEARAAQAELRLDGQARLLGLVARELEAPGLSLLGMAARLPTEIAPSIESEGRRLLSLSDEVADHTVSQSGQRSLKENRIPLGPLLQEAVEAVALPMGREARHWHISPEAEGLTLIGDRRALSRVLTHSLARAARETRAGDRIALRVVRAAETLALVIEDEGAGLPRGDLAGGEGTRGLTLGLSAARELMRAHGGELTLEVAAGIGARAWLTLPRARVMEDQPAL</sequence>
<dbReference type="InterPro" id="IPR036890">
    <property type="entry name" value="HATPase_C_sf"/>
</dbReference>
<keyword evidence="4" id="KW-0175">Coiled coil</keyword>
<dbReference type="RefSeq" id="WP_184513638.1">
    <property type="nucleotide sequence ID" value="NZ_JACIJD010000002.1"/>
</dbReference>
<evidence type="ECO:0000256" key="2">
    <source>
        <dbReference type="ARBA" id="ARBA00012438"/>
    </source>
</evidence>
<evidence type="ECO:0000313" key="7">
    <source>
        <dbReference type="Proteomes" id="UP000580654"/>
    </source>
</evidence>
<dbReference type="EMBL" id="JACIJD010000002">
    <property type="protein sequence ID" value="MBB5692551.1"/>
    <property type="molecule type" value="Genomic_DNA"/>
</dbReference>